<dbReference type="Proteomes" id="UP001623660">
    <property type="component" value="Unassembled WGS sequence"/>
</dbReference>
<protein>
    <submittedName>
        <fullName evidence="1">Uncharacterized protein</fullName>
    </submittedName>
</protein>
<reference evidence="1 2" key="1">
    <citation type="submission" date="2024-11" db="EMBL/GenBank/DDBJ databases">
        <authorList>
            <person name="Heng Y.C."/>
            <person name="Lim A.C.H."/>
            <person name="Lee J.K.Y."/>
            <person name="Kittelmann S."/>
        </authorList>
    </citation>
    <scope>NUCLEOTIDE SEQUENCE [LARGE SCALE GENOMIC DNA]</scope>
    <source>
        <strain evidence="1 2">WILCCON 0269</strain>
    </source>
</reference>
<dbReference type="EMBL" id="JBJHZX010000005">
    <property type="protein sequence ID" value="MFL0194903.1"/>
    <property type="molecule type" value="Genomic_DNA"/>
</dbReference>
<dbReference type="RefSeq" id="WP_406791024.1">
    <property type="nucleotide sequence ID" value="NZ_JBJHZX010000005.1"/>
</dbReference>
<evidence type="ECO:0000313" key="1">
    <source>
        <dbReference type="EMBL" id="MFL0194903.1"/>
    </source>
</evidence>
<name>A0ABW8SI43_9CLOT</name>
<keyword evidence="2" id="KW-1185">Reference proteome</keyword>
<comment type="caution">
    <text evidence="1">The sequence shown here is derived from an EMBL/GenBank/DDBJ whole genome shotgun (WGS) entry which is preliminary data.</text>
</comment>
<proteinExistence type="predicted"/>
<sequence>MNINKINQGELGYNVTVVTVNGNKIQGAILKNDEDADVLKLKTEKGIVFVNYTAIESIY</sequence>
<evidence type="ECO:0000313" key="2">
    <source>
        <dbReference type="Proteomes" id="UP001623660"/>
    </source>
</evidence>
<accession>A0ABW8SI43</accession>
<gene>
    <name evidence="1" type="ORF">ACJDU8_04840</name>
</gene>
<organism evidence="1 2">
    <name type="scientific">Candidatus Clostridium eludens</name>
    <dbReference type="NCBI Taxonomy" id="3381663"/>
    <lineage>
        <taxon>Bacteria</taxon>
        <taxon>Bacillati</taxon>
        <taxon>Bacillota</taxon>
        <taxon>Clostridia</taxon>
        <taxon>Eubacteriales</taxon>
        <taxon>Clostridiaceae</taxon>
        <taxon>Clostridium</taxon>
    </lineage>
</organism>